<comment type="caution">
    <text evidence="1">The sequence shown here is derived from an EMBL/GenBank/DDBJ whole genome shotgun (WGS) entry which is preliminary data.</text>
</comment>
<proteinExistence type="predicted"/>
<name>A0ACA9QCX0_9GLOM</name>
<gene>
    <name evidence="1" type="ORF">RPERSI_LOCUS13627</name>
</gene>
<feature type="non-terminal residue" evidence="1">
    <location>
        <position position="48"/>
    </location>
</feature>
<feature type="non-terminal residue" evidence="1">
    <location>
        <position position="1"/>
    </location>
</feature>
<dbReference type="Proteomes" id="UP000789920">
    <property type="component" value="Unassembled WGS sequence"/>
</dbReference>
<keyword evidence="2" id="KW-1185">Reference proteome</keyword>
<accession>A0ACA9QCX0</accession>
<evidence type="ECO:0000313" key="2">
    <source>
        <dbReference type="Proteomes" id="UP000789920"/>
    </source>
</evidence>
<protein>
    <submittedName>
        <fullName evidence="1">12510_t:CDS:1</fullName>
    </submittedName>
</protein>
<dbReference type="EMBL" id="CAJVQC010030473">
    <property type="protein sequence ID" value="CAG8745689.1"/>
    <property type="molecule type" value="Genomic_DNA"/>
</dbReference>
<sequence>NLKDKYKRLQKNYTILHNDNEALLENNSDYYIEHCHLLIQENDVLVKQ</sequence>
<evidence type="ECO:0000313" key="1">
    <source>
        <dbReference type="EMBL" id="CAG8745689.1"/>
    </source>
</evidence>
<reference evidence="1" key="1">
    <citation type="submission" date="2021-06" db="EMBL/GenBank/DDBJ databases">
        <authorList>
            <person name="Kallberg Y."/>
            <person name="Tangrot J."/>
            <person name="Rosling A."/>
        </authorList>
    </citation>
    <scope>NUCLEOTIDE SEQUENCE</scope>
    <source>
        <strain evidence="1">MA461A</strain>
    </source>
</reference>
<organism evidence="1 2">
    <name type="scientific">Racocetra persica</name>
    <dbReference type="NCBI Taxonomy" id="160502"/>
    <lineage>
        <taxon>Eukaryota</taxon>
        <taxon>Fungi</taxon>
        <taxon>Fungi incertae sedis</taxon>
        <taxon>Mucoromycota</taxon>
        <taxon>Glomeromycotina</taxon>
        <taxon>Glomeromycetes</taxon>
        <taxon>Diversisporales</taxon>
        <taxon>Gigasporaceae</taxon>
        <taxon>Racocetra</taxon>
    </lineage>
</organism>